<dbReference type="InterPro" id="IPR037066">
    <property type="entry name" value="Plug_dom_sf"/>
</dbReference>
<dbReference type="PANTHER" id="PTHR30069:SF29">
    <property type="entry name" value="HEMOGLOBIN AND HEMOGLOBIN-HAPTOGLOBIN-BINDING PROTEIN 1-RELATED"/>
    <property type="match status" value="1"/>
</dbReference>
<dbReference type="KEGG" id="nva:G3M78_04540"/>
<dbReference type="InterPro" id="IPR012910">
    <property type="entry name" value="Plug_dom"/>
</dbReference>
<accession>A0A7T0G2Y2</accession>
<evidence type="ECO:0000256" key="5">
    <source>
        <dbReference type="ARBA" id="ARBA00022729"/>
    </source>
</evidence>
<dbReference type="AlphaFoldDB" id="A0A7T0G2Y2"/>
<evidence type="ECO:0000256" key="2">
    <source>
        <dbReference type="ARBA" id="ARBA00022448"/>
    </source>
</evidence>
<evidence type="ECO:0000259" key="13">
    <source>
        <dbReference type="Pfam" id="PF07715"/>
    </source>
</evidence>
<evidence type="ECO:0000256" key="8">
    <source>
        <dbReference type="ARBA" id="ARBA00023170"/>
    </source>
</evidence>
<dbReference type="PROSITE" id="PS52016">
    <property type="entry name" value="TONB_DEPENDENT_REC_3"/>
    <property type="match status" value="1"/>
</dbReference>
<dbReference type="GO" id="GO:0009279">
    <property type="term" value="C:cell outer membrane"/>
    <property type="evidence" value="ECO:0007669"/>
    <property type="project" value="UniProtKB-SubCell"/>
</dbReference>
<dbReference type="Gene3D" id="2.170.130.10">
    <property type="entry name" value="TonB-dependent receptor, plug domain"/>
    <property type="match status" value="1"/>
</dbReference>
<dbReference type="SUPFAM" id="SSF56935">
    <property type="entry name" value="Porins"/>
    <property type="match status" value="1"/>
</dbReference>
<comment type="similarity">
    <text evidence="10 11">Belongs to the TonB-dependent receptor family.</text>
</comment>
<evidence type="ECO:0000256" key="10">
    <source>
        <dbReference type="PROSITE-ProRule" id="PRU01360"/>
    </source>
</evidence>
<dbReference type="InterPro" id="IPR000531">
    <property type="entry name" value="Beta-barrel_TonB"/>
</dbReference>
<feature type="domain" description="TonB-dependent receptor plug" evidence="13">
    <location>
        <begin position="61"/>
        <end position="169"/>
    </location>
</feature>
<organism evidence="14 15">
    <name type="scientific">Candidatus Nitrohelix vancouverensis</name>
    <dbReference type="NCBI Taxonomy" id="2705534"/>
    <lineage>
        <taxon>Bacteria</taxon>
        <taxon>Pseudomonadati</taxon>
        <taxon>Nitrospinota/Tectimicrobiota group</taxon>
        <taxon>Nitrospinota</taxon>
        <taxon>Nitrospinia</taxon>
        <taxon>Nitrospinales</taxon>
        <taxon>Nitrospinaceae</taxon>
        <taxon>Candidatus Nitrohelix</taxon>
    </lineage>
</organism>
<sequence>MGSIDKNKKWIGLATLFFFLGQGVSLSAETFKDPAGLLNLDLEDLGEIVISTVSKKEESLFNSASAVYVISSEDIRRSGVTTIPEALRMAPGVEVARLDGNKWAISVRGFSELFSTKLLIMIDGRSVYTPLFAGVYWDMQDTLLEDVERIEVVRGPGGTLWGANAVNGVVNIITKQAEDTQGVLATASMGNVQTSEGAVRYGDKLGENAYYRTYMKYAQHGEFNDSLDKIGGDGWNNTQGGFRVDWNPSENNRFTFLGNGYSGKSGQRRQSITQAGSPFFTTSDEDILIHGGNLQAEWKRTLSPTSDIQSKIYFDQTNRQDRVLGQTINTVDFEFQHGFQANENHELIWGFGQRVIWDDMDDTFTISFKPEERVDSITNVFVQDKIPFLDNKVHLTLGSKLEWNTMTEFEVQPSVRLSWLPHDSHFFWGAVSRAVRTPSRVEDSSRLNFTGFFNGANNVNALIGDGTMDSEKLIAFETGYRFRPDNTFLLDVTAFFNQYDELRTSESKASFTETIPGPVHTVNPRMYGNNMEGEAYGVEMTAQWKALEWWELNAGFTWFQLHLHLDPSSSDTTAELAEGNSPEYRFHLRSNMDLTRQVEFDTAMYFVDELSNQKVDSYVRFDARLGWKPTDTVEISLSGQNLFDPDHPEFGQQNGIFSTEVPRTLLGKLTLRY</sequence>
<evidence type="ECO:0000256" key="3">
    <source>
        <dbReference type="ARBA" id="ARBA00022452"/>
    </source>
</evidence>
<evidence type="ECO:0000256" key="6">
    <source>
        <dbReference type="ARBA" id="ARBA00023077"/>
    </source>
</evidence>
<dbReference type="InterPro" id="IPR036942">
    <property type="entry name" value="Beta-barrel_TonB_sf"/>
</dbReference>
<keyword evidence="2 10" id="KW-0813">Transport</keyword>
<dbReference type="GO" id="GO:0044718">
    <property type="term" value="P:siderophore transmembrane transport"/>
    <property type="evidence" value="ECO:0007669"/>
    <property type="project" value="TreeGrafter"/>
</dbReference>
<dbReference type="Gene3D" id="2.40.170.20">
    <property type="entry name" value="TonB-dependent receptor, beta-barrel domain"/>
    <property type="match status" value="1"/>
</dbReference>
<protein>
    <submittedName>
        <fullName evidence="14">TonB-dependent receptor</fullName>
    </submittedName>
</protein>
<keyword evidence="6 11" id="KW-0798">TonB box</keyword>
<dbReference type="Pfam" id="PF07715">
    <property type="entry name" value="Plug"/>
    <property type="match status" value="1"/>
</dbReference>
<dbReference type="Proteomes" id="UP000594464">
    <property type="component" value="Chromosome"/>
</dbReference>
<keyword evidence="7 10" id="KW-0472">Membrane</keyword>
<evidence type="ECO:0000256" key="11">
    <source>
        <dbReference type="RuleBase" id="RU003357"/>
    </source>
</evidence>
<dbReference type="EMBL" id="CP048620">
    <property type="protein sequence ID" value="QPJ64696.1"/>
    <property type="molecule type" value="Genomic_DNA"/>
</dbReference>
<evidence type="ECO:0000313" key="14">
    <source>
        <dbReference type="EMBL" id="QPJ64696.1"/>
    </source>
</evidence>
<keyword evidence="3 10" id="KW-1134">Transmembrane beta strand</keyword>
<dbReference type="CDD" id="cd01347">
    <property type="entry name" value="ligand_gated_channel"/>
    <property type="match status" value="1"/>
</dbReference>
<evidence type="ECO:0000259" key="12">
    <source>
        <dbReference type="Pfam" id="PF00593"/>
    </source>
</evidence>
<keyword evidence="9 10" id="KW-0998">Cell outer membrane</keyword>
<comment type="subcellular location">
    <subcellularLocation>
        <location evidence="1 10">Cell outer membrane</location>
        <topology evidence="1 10">Multi-pass membrane protein</topology>
    </subcellularLocation>
</comment>
<dbReference type="GO" id="GO:0015344">
    <property type="term" value="F:siderophore uptake transmembrane transporter activity"/>
    <property type="evidence" value="ECO:0007669"/>
    <property type="project" value="TreeGrafter"/>
</dbReference>
<keyword evidence="5" id="KW-0732">Signal</keyword>
<feature type="domain" description="TonB-dependent receptor-like beta-barrel" evidence="12">
    <location>
        <begin position="224"/>
        <end position="642"/>
    </location>
</feature>
<dbReference type="Pfam" id="PF00593">
    <property type="entry name" value="TonB_dep_Rec_b-barrel"/>
    <property type="match status" value="1"/>
</dbReference>
<dbReference type="PANTHER" id="PTHR30069">
    <property type="entry name" value="TONB-DEPENDENT OUTER MEMBRANE RECEPTOR"/>
    <property type="match status" value="1"/>
</dbReference>
<evidence type="ECO:0000313" key="15">
    <source>
        <dbReference type="Proteomes" id="UP000594464"/>
    </source>
</evidence>
<evidence type="ECO:0000256" key="1">
    <source>
        <dbReference type="ARBA" id="ARBA00004571"/>
    </source>
</evidence>
<evidence type="ECO:0000256" key="9">
    <source>
        <dbReference type="ARBA" id="ARBA00023237"/>
    </source>
</evidence>
<dbReference type="InterPro" id="IPR039426">
    <property type="entry name" value="TonB-dep_rcpt-like"/>
</dbReference>
<proteinExistence type="inferred from homology"/>
<keyword evidence="8 14" id="KW-0675">Receptor</keyword>
<gene>
    <name evidence="14" type="ORF">G3M78_04540</name>
</gene>
<keyword evidence="4 10" id="KW-0812">Transmembrane</keyword>
<evidence type="ECO:0000256" key="4">
    <source>
        <dbReference type="ARBA" id="ARBA00022692"/>
    </source>
</evidence>
<reference evidence="15" key="1">
    <citation type="submission" date="2020-02" db="EMBL/GenBank/DDBJ databases">
        <title>Genomic and physiological characterization of two novel Nitrospinaceae genera.</title>
        <authorList>
            <person name="Mueller A.J."/>
            <person name="Jung M.-Y."/>
            <person name="Strachan C.R."/>
            <person name="Herbold C.W."/>
            <person name="Kirkegaard R.H."/>
            <person name="Daims H."/>
        </authorList>
    </citation>
    <scope>NUCLEOTIDE SEQUENCE [LARGE SCALE GENOMIC DNA]</scope>
</reference>
<evidence type="ECO:0000256" key="7">
    <source>
        <dbReference type="ARBA" id="ARBA00023136"/>
    </source>
</evidence>
<name>A0A7T0G2Y2_9BACT</name>